<evidence type="ECO:0000259" key="4">
    <source>
        <dbReference type="Pfam" id="PF07635"/>
    </source>
</evidence>
<feature type="domain" description="Cytochrome C Planctomycete-type" evidence="4">
    <location>
        <begin position="53"/>
        <end position="112"/>
    </location>
</feature>
<gene>
    <name evidence="5" type="ORF">Pan44_12850</name>
</gene>
<feature type="chain" id="PRO_5021706906" evidence="1">
    <location>
        <begin position="27"/>
        <end position="1059"/>
    </location>
</feature>
<keyword evidence="1" id="KW-0732">Signal</keyword>
<dbReference type="PANTHER" id="PTHR35889:SF3">
    <property type="entry name" value="F-BOX DOMAIN-CONTAINING PROTEIN"/>
    <property type="match status" value="1"/>
</dbReference>
<dbReference type="InterPro" id="IPR011429">
    <property type="entry name" value="Cyt_c_Planctomycete-type"/>
</dbReference>
<feature type="domain" description="DUF1553" evidence="3">
    <location>
        <begin position="736"/>
        <end position="1001"/>
    </location>
</feature>
<dbReference type="SUPFAM" id="SSF46626">
    <property type="entry name" value="Cytochrome c"/>
    <property type="match status" value="1"/>
</dbReference>
<evidence type="ECO:0000313" key="5">
    <source>
        <dbReference type="EMBL" id="QDT53269.1"/>
    </source>
</evidence>
<sequence precursor="true">MPAPASSRGHLVLRAAALLPLTVALAAVVVGATPASAAVDYERDVLPILKQHCYECHDGRKQTAGLRLDLRARAIRGGESGDAGIVTGRPSESSLFQRVATTDPDVRMPPEGPGLTPKEISTVKEWIESGTVWPDALAGDEHAALRHWAFQPPVRPAVPADPSGWSRNPIDNFVRRKLDEEGLAPSPEADRATLLRRLSLDLIGLPPTLDELDAFEADESPDAWSKQVERLLSSPHYGERWGRVWLDAARYADSDGFEKDKPRFVWFYRDWVVNALNRDLPYDQFIIEQLAGDLLPDATQDQVVATGFLRNSMINEEGGVDPEQFRMEAMFDRMDAIGKSILGLTVQCAQCHDHKYDPISQADYYRLFAFLNNSTEGSTAVYSPEDLQKKGEVLRKVSEIETDLKHTTPDWEPRVAAWEASLPPEPKWIMARPELDTSGGQKHYLLDDSSILAQGYAPTKSTTDFSCAISDVPEIKAVRLELLNDPNLPLGGPGRAINGLCALTEFMVDAVSPEPGVKPVKVKFVKAIADANPAETELDPMFADKTNKRRVTGPVAFAIDGDLLTAWGIDVGPGRSNVPRTAVFVPETPIANPAGTRLTFRLAQNHGGWNSDDNQTNNLGRFRLSVTGDAVIEDACVPTAVRGVLSVAAGQRSPAQRDVLFGHWRTTVPEFQSRNDEIEALWRSHPRPSSQLVLRERREPRTTRMLRRGDFLKPAEPVEPGVPAFLGAVPGDSEKDRLTLARWMADRQNPTTARSIVNRIWQSDFGVGLVSTSEDFGVQSEPPSHPELLDWLAVELMEPSNDAQGAAPWSLKHIHRLIVHSATYRQSSKVSPDLALRDPYNRLLARGARFRVDAELVRDISLAASGLLNRETGGRPVHPPLPDFMLQPPVSYGPKTWKEDTGVQRYRRALYTFRFRSIPYPVLQAFDAPNGDFSCVRRARSNTPLQALMTLNEPVFMECARAMGKTLLLDAGDERLRIRKAFRQCTSRWPSDEELHVVAELWRRENERFAGDDKAAWEAAASDPAHPPILPPGATPAQAAAWTAVSRVLLNLDETITRE</sequence>
<dbReference type="EMBL" id="CP036271">
    <property type="protein sequence ID" value="QDT53269.1"/>
    <property type="molecule type" value="Genomic_DNA"/>
</dbReference>
<reference evidence="5 6" key="1">
    <citation type="submission" date="2019-02" db="EMBL/GenBank/DDBJ databases">
        <title>Deep-cultivation of Planctomycetes and their phenomic and genomic characterization uncovers novel biology.</title>
        <authorList>
            <person name="Wiegand S."/>
            <person name="Jogler M."/>
            <person name="Boedeker C."/>
            <person name="Pinto D."/>
            <person name="Vollmers J."/>
            <person name="Rivas-Marin E."/>
            <person name="Kohn T."/>
            <person name="Peeters S.H."/>
            <person name="Heuer A."/>
            <person name="Rast P."/>
            <person name="Oberbeckmann S."/>
            <person name="Bunk B."/>
            <person name="Jeske O."/>
            <person name="Meyerdierks A."/>
            <person name="Storesund J.E."/>
            <person name="Kallscheuer N."/>
            <person name="Luecker S."/>
            <person name="Lage O.M."/>
            <person name="Pohl T."/>
            <person name="Merkel B.J."/>
            <person name="Hornburger P."/>
            <person name="Mueller R.-W."/>
            <person name="Bruemmer F."/>
            <person name="Labrenz M."/>
            <person name="Spormann A.M."/>
            <person name="Op den Camp H."/>
            <person name="Overmann J."/>
            <person name="Amann R."/>
            <person name="Jetten M.S.M."/>
            <person name="Mascher T."/>
            <person name="Medema M.H."/>
            <person name="Devos D.P."/>
            <person name="Kaster A.-K."/>
            <person name="Ovreas L."/>
            <person name="Rohde M."/>
            <person name="Galperin M.Y."/>
            <person name="Jogler C."/>
        </authorList>
    </citation>
    <scope>NUCLEOTIDE SEQUENCE [LARGE SCALE GENOMIC DNA]</scope>
    <source>
        <strain evidence="5 6">Pan44</strain>
    </source>
</reference>
<keyword evidence="6" id="KW-1185">Reference proteome</keyword>
<dbReference type="OrthoDB" id="127107at2"/>
<dbReference type="PANTHER" id="PTHR35889">
    <property type="entry name" value="CYCLOINULO-OLIGOSACCHARIDE FRUCTANOTRANSFERASE-RELATED"/>
    <property type="match status" value="1"/>
</dbReference>
<dbReference type="RefSeq" id="WP_145028340.1">
    <property type="nucleotide sequence ID" value="NZ_CP036271.1"/>
</dbReference>
<evidence type="ECO:0000256" key="1">
    <source>
        <dbReference type="SAM" id="SignalP"/>
    </source>
</evidence>
<dbReference type="GO" id="GO:0009055">
    <property type="term" value="F:electron transfer activity"/>
    <property type="evidence" value="ECO:0007669"/>
    <property type="project" value="InterPro"/>
</dbReference>
<dbReference type="Pfam" id="PF07587">
    <property type="entry name" value="PSD1"/>
    <property type="match status" value="1"/>
</dbReference>
<evidence type="ECO:0000259" key="2">
    <source>
        <dbReference type="Pfam" id="PF07583"/>
    </source>
</evidence>
<feature type="domain" description="DUF1549" evidence="2">
    <location>
        <begin position="169"/>
        <end position="375"/>
    </location>
</feature>
<dbReference type="KEGG" id="ccos:Pan44_12850"/>
<dbReference type="Pfam" id="PF07583">
    <property type="entry name" value="PSCyt2"/>
    <property type="match status" value="1"/>
</dbReference>
<dbReference type="GO" id="GO:0020037">
    <property type="term" value="F:heme binding"/>
    <property type="evidence" value="ECO:0007669"/>
    <property type="project" value="InterPro"/>
</dbReference>
<dbReference type="InterPro" id="IPR022655">
    <property type="entry name" value="DUF1553"/>
</dbReference>
<organism evidence="5 6">
    <name type="scientific">Caulifigura coniformis</name>
    <dbReference type="NCBI Taxonomy" id="2527983"/>
    <lineage>
        <taxon>Bacteria</taxon>
        <taxon>Pseudomonadati</taxon>
        <taxon>Planctomycetota</taxon>
        <taxon>Planctomycetia</taxon>
        <taxon>Planctomycetales</taxon>
        <taxon>Planctomycetaceae</taxon>
        <taxon>Caulifigura</taxon>
    </lineage>
</organism>
<evidence type="ECO:0000259" key="3">
    <source>
        <dbReference type="Pfam" id="PF07587"/>
    </source>
</evidence>
<name>A0A517SAX5_9PLAN</name>
<dbReference type="AlphaFoldDB" id="A0A517SAX5"/>
<protein>
    <submittedName>
        <fullName evidence="5">Planctomycete cytochrome C</fullName>
    </submittedName>
</protein>
<feature type="signal peptide" evidence="1">
    <location>
        <begin position="1"/>
        <end position="26"/>
    </location>
</feature>
<dbReference type="InterPro" id="IPR036909">
    <property type="entry name" value="Cyt_c-like_dom_sf"/>
</dbReference>
<dbReference type="InterPro" id="IPR011444">
    <property type="entry name" value="DUF1549"/>
</dbReference>
<dbReference type="Pfam" id="PF07635">
    <property type="entry name" value="PSCyt1"/>
    <property type="match status" value="1"/>
</dbReference>
<dbReference type="Proteomes" id="UP000315700">
    <property type="component" value="Chromosome"/>
</dbReference>
<dbReference type="InParanoid" id="A0A517SAX5"/>
<accession>A0A517SAX5</accession>
<evidence type="ECO:0000313" key="6">
    <source>
        <dbReference type="Proteomes" id="UP000315700"/>
    </source>
</evidence>
<proteinExistence type="predicted"/>